<evidence type="ECO:0000256" key="1">
    <source>
        <dbReference type="SAM" id="Phobius"/>
    </source>
</evidence>
<proteinExistence type="predicted"/>
<name>A0A8D0MEA6_PIG</name>
<keyword evidence="1" id="KW-0472">Membrane</keyword>
<keyword evidence="1" id="KW-1133">Transmembrane helix</keyword>
<protein>
    <submittedName>
        <fullName evidence="2">Uncharacterized protein</fullName>
    </submittedName>
</protein>
<accession>A0A8D0MEA6</accession>
<dbReference type="Proteomes" id="UP000694726">
    <property type="component" value="Unplaced"/>
</dbReference>
<dbReference type="AlphaFoldDB" id="A0A8D0MEA6"/>
<feature type="transmembrane region" description="Helical" evidence="1">
    <location>
        <begin position="84"/>
        <end position="113"/>
    </location>
</feature>
<dbReference type="Ensembl" id="ENSSSCT00015005741.1">
    <property type="protein sequence ID" value="ENSSSCP00015002302.1"/>
    <property type="gene ID" value="ENSSSCG00015004311.1"/>
</dbReference>
<reference evidence="2" key="1">
    <citation type="submission" date="2025-08" db="UniProtKB">
        <authorList>
            <consortium name="Ensembl"/>
        </authorList>
    </citation>
    <scope>IDENTIFICATION</scope>
</reference>
<keyword evidence="1" id="KW-0812">Transmembrane</keyword>
<feature type="transmembrane region" description="Helical" evidence="1">
    <location>
        <begin position="58"/>
        <end position="78"/>
    </location>
</feature>
<evidence type="ECO:0000313" key="3">
    <source>
        <dbReference type="Proteomes" id="UP000694726"/>
    </source>
</evidence>
<sequence length="139" mass="16431">MNIGVHLYFSMKVLSRYMPSSRNYGSYDSSIFSFLRYLHTTFHSAYTNLHPHQQWRRVYFSPHPCHHLLFIVLLMMAILTGGRWYLIIVFIFISLIISDSEHFFICLLVYSAYKSTLEKCLFRSSAHFSIGFVCFFLSC</sequence>
<organism evidence="2 3">
    <name type="scientific">Sus scrofa</name>
    <name type="common">Pig</name>
    <dbReference type="NCBI Taxonomy" id="9823"/>
    <lineage>
        <taxon>Eukaryota</taxon>
        <taxon>Metazoa</taxon>
        <taxon>Chordata</taxon>
        <taxon>Craniata</taxon>
        <taxon>Vertebrata</taxon>
        <taxon>Euteleostomi</taxon>
        <taxon>Mammalia</taxon>
        <taxon>Eutheria</taxon>
        <taxon>Laurasiatheria</taxon>
        <taxon>Artiodactyla</taxon>
        <taxon>Suina</taxon>
        <taxon>Suidae</taxon>
        <taxon>Sus</taxon>
    </lineage>
</organism>
<evidence type="ECO:0000313" key="2">
    <source>
        <dbReference type="Ensembl" id="ENSSSCP00015002302.1"/>
    </source>
</evidence>